<reference evidence="5 6" key="1">
    <citation type="submission" date="2022-03" db="EMBL/GenBank/DDBJ databases">
        <title>Metagenome-assembled genomes from swine fecal metagenomes.</title>
        <authorList>
            <person name="Holman D.B."/>
            <person name="Kommadath A."/>
        </authorList>
    </citation>
    <scope>NUCLEOTIDE SEQUENCE [LARGE SCALE GENOMIC DNA]</scope>
    <source>
        <strain evidence="5">SUG147</strain>
    </source>
</reference>
<dbReference type="Pfam" id="PF00465">
    <property type="entry name" value="Fe-ADH"/>
    <property type="match status" value="1"/>
</dbReference>
<feature type="non-terminal residue" evidence="5">
    <location>
        <position position="1"/>
    </location>
</feature>
<comment type="caution">
    <text evidence="5">The sequence shown here is derived from an EMBL/GenBank/DDBJ whole genome shotgun (WGS) entry which is preliminary data.</text>
</comment>
<evidence type="ECO:0000259" key="3">
    <source>
        <dbReference type="Pfam" id="PF00465"/>
    </source>
</evidence>
<keyword evidence="2 5" id="KW-0560">Oxidoreductase</keyword>
<feature type="domain" description="Alcohol dehydrogenase iron-type/glycerol dehydrogenase GldA" evidence="3">
    <location>
        <begin position="23"/>
        <end position="168"/>
    </location>
</feature>
<dbReference type="EMBL" id="JALEMU010000003">
    <property type="protein sequence ID" value="MCI5754697.1"/>
    <property type="molecule type" value="Genomic_DNA"/>
</dbReference>
<feature type="domain" description="Fe-containing alcohol dehydrogenase-like C-terminal" evidence="4">
    <location>
        <begin position="179"/>
        <end position="325"/>
    </location>
</feature>
<dbReference type="AlphaFoldDB" id="A0AAE3JZ86"/>
<sequence>MKNTELIRGAECVMRSLPGMIPGKRCLIVTGKTSASKSGALYDVTEALKSMGCAFIVYNGMTENPPVDACREAGKTGRDYGAEFVIAIGGGSPIDGAKAASVFAVNPEMTDSELFDPDTPKTALPIIAVPITAGTGSEANASAVITYAGKKKSFTDPAVLPYAAFLDPRYLSTLNSKYTVSTATDAFCHCFESYMSPKSTPESEKDALLGGRIMWRALTENDFIGNDRDAAGLSQETRAAMLDGAALGGRAIMTTGTGFTHPLGYYLTLRFGIPHGFACGAFTGEYVRYNLKTPEGRERVTAFADFIGTAPEIIAEVIPALSDVNLVMSENEISDAVKMASGAKNYKNSPAVIDDSDAEAIFRTLFG</sequence>
<dbReference type="InterPro" id="IPR056798">
    <property type="entry name" value="ADH_Fe_C"/>
</dbReference>
<dbReference type="Gene3D" id="1.20.1090.10">
    <property type="entry name" value="Dehydroquinate synthase-like - alpha domain"/>
    <property type="match status" value="1"/>
</dbReference>
<evidence type="ECO:0000259" key="4">
    <source>
        <dbReference type="Pfam" id="PF25137"/>
    </source>
</evidence>
<protein>
    <submittedName>
        <fullName evidence="5">Iron-containing alcohol dehydrogenase</fullName>
        <ecNumber evidence="5">1.1.1.1</ecNumber>
    </submittedName>
</protein>
<dbReference type="SUPFAM" id="SSF56796">
    <property type="entry name" value="Dehydroquinate synthase-like"/>
    <property type="match status" value="1"/>
</dbReference>
<dbReference type="Proteomes" id="UP001139365">
    <property type="component" value="Unassembled WGS sequence"/>
</dbReference>
<name>A0AAE3JZ86_9BACT</name>
<dbReference type="EC" id="1.1.1.1" evidence="5"/>
<evidence type="ECO:0000313" key="6">
    <source>
        <dbReference type="Proteomes" id="UP001139365"/>
    </source>
</evidence>
<dbReference type="Pfam" id="PF25137">
    <property type="entry name" value="ADH_Fe_C"/>
    <property type="match status" value="1"/>
</dbReference>
<evidence type="ECO:0000313" key="5">
    <source>
        <dbReference type="EMBL" id="MCI5754697.1"/>
    </source>
</evidence>
<accession>A0AAE3JZ86</accession>
<dbReference type="InterPro" id="IPR001670">
    <property type="entry name" value="ADH_Fe/GldA"/>
</dbReference>
<evidence type="ECO:0000256" key="1">
    <source>
        <dbReference type="ARBA" id="ARBA00007358"/>
    </source>
</evidence>
<comment type="similarity">
    <text evidence="1">Belongs to the iron-containing alcohol dehydrogenase family.</text>
</comment>
<dbReference type="PANTHER" id="PTHR11496">
    <property type="entry name" value="ALCOHOL DEHYDROGENASE"/>
    <property type="match status" value="1"/>
</dbReference>
<proteinExistence type="inferred from homology"/>
<organism evidence="5 6">
    <name type="scientific">Candidatus Colimorpha enterica</name>
    <dbReference type="NCBI Taxonomy" id="3083063"/>
    <lineage>
        <taxon>Bacteria</taxon>
        <taxon>Pseudomonadati</taxon>
        <taxon>Bacteroidota</taxon>
        <taxon>Bacteroidia</taxon>
        <taxon>Bacteroidales</taxon>
        <taxon>Candidatus Colimorpha</taxon>
    </lineage>
</organism>
<dbReference type="GO" id="GO:0004022">
    <property type="term" value="F:alcohol dehydrogenase (NAD+) activity"/>
    <property type="evidence" value="ECO:0007669"/>
    <property type="project" value="UniProtKB-EC"/>
</dbReference>
<dbReference type="PANTHER" id="PTHR11496:SF103">
    <property type="entry name" value="DEHYDROGENASE, PUTATIVE-RELATED"/>
    <property type="match status" value="1"/>
</dbReference>
<dbReference type="FunFam" id="3.40.50.1970:FF:000003">
    <property type="entry name" value="Alcohol dehydrogenase, iron-containing"/>
    <property type="match status" value="1"/>
</dbReference>
<dbReference type="GO" id="GO:0046872">
    <property type="term" value="F:metal ion binding"/>
    <property type="evidence" value="ECO:0007669"/>
    <property type="project" value="InterPro"/>
</dbReference>
<evidence type="ECO:0000256" key="2">
    <source>
        <dbReference type="ARBA" id="ARBA00023002"/>
    </source>
</evidence>
<gene>
    <name evidence="5" type="ORF">MR241_00180</name>
</gene>
<dbReference type="InterPro" id="IPR039697">
    <property type="entry name" value="Alcohol_dehydrogenase_Fe"/>
</dbReference>
<dbReference type="Gene3D" id="3.40.50.1970">
    <property type="match status" value="1"/>
</dbReference>